<sequence>MTVVATWKETNRRLRLWEIIEGQTNLKLAGKKIIPKELELHPTEIYEFYSHSRLTISDSKHLALHLKTDNICIYNLNTENQNRLSAPDLENKMDSWSFIKNDDFIVVKGEPIYRAYIFSYDKRDSDNWNCKRMIELKYFTWSYIDFNEKLFLAIEDTLILSQWNLDGLVLEQQYMLESSKRCRITQNRNSTLLVVQELDVLFIYSMELGMRLTRLEESNSKISFIGTDIGERMMISGTWGNCNIVDPFELHPQDNLKGAKKLFGNVETGMPYVIQLDKVIGWFKKDLCIRSLIPDEWIKHLRKELKDFKGFGSSYEVSQVKDMVDKIKNNITGITFKDQLKPYDDGLGFQYSYEGSLLEWIVRIDADYESAYIELAAHEFESKTEKWRRVEPKRIFSRHKENYGKDFIINCNPLANENLAMITRAGIYIWTVNSKNEIRRIQLLYFWDNELKRKNFETSSIINMLKNFLLSCAQSKNYLPTMNFTLVLKDSHLNPVCRQEWIDYYKNDKMFLAHYGTPWIKRLIDLKEDQMIYELLKRCIELSIEHGRIKNTIFLGIIATSFPELSQNYRAYVSEFLSRLAFVVPCRNKDLELINRYSTFKHLHHYGTYIQISETSSVDRVISWLFYRKTRDFISKIGISTFKSEPNLTIRLMIPLPKFVTYPDSYNSLMDFIYPAPSPFVMSYNIDLYKILIGEALLNFKWNTYGRKYYFIVWGIYTIFLCSFVIAATLSNQIPWNVQRYLLEGVIALGVYHLIFEIRQLIFSPIFYITSPWNYFDLGAIIFPIMTSCIWLQSGTIPTWEATISTLLLELKFLFYFRALDYFGVYFAIIIGVAGRVFSFLVILGIILFAFANSLYLLLRPTTDYSLDVLTDSSDPNNPWNLAKKYGTISDGVLLEGTSFIELPDESTNMFTGLLSSILATYLMLTAHVAMIREMLKEIPRDELKLFQGLLNAIQMEPAESVESQKMESLIKRSVQESIMELQQISKIETLTDEIKSLTKKLDEILDGMQGLSMKE</sequence>
<dbReference type="GO" id="GO:0098703">
    <property type="term" value="P:calcium ion import across plasma membrane"/>
    <property type="evidence" value="ECO:0007669"/>
    <property type="project" value="TreeGrafter"/>
</dbReference>
<dbReference type="OrthoDB" id="2352140at2759"/>
<dbReference type="PANTHER" id="PTHR10582">
    <property type="entry name" value="TRANSIENT RECEPTOR POTENTIAL ION CHANNEL PROTEIN"/>
    <property type="match status" value="1"/>
</dbReference>
<name>A0A9N9AF92_9GLOM</name>
<organism evidence="3 4">
    <name type="scientific">Acaulospora morrowiae</name>
    <dbReference type="NCBI Taxonomy" id="94023"/>
    <lineage>
        <taxon>Eukaryota</taxon>
        <taxon>Fungi</taxon>
        <taxon>Fungi incertae sedis</taxon>
        <taxon>Mucoromycota</taxon>
        <taxon>Glomeromycotina</taxon>
        <taxon>Glomeromycetes</taxon>
        <taxon>Diversisporales</taxon>
        <taxon>Acaulosporaceae</taxon>
        <taxon>Acaulospora</taxon>
    </lineage>
</organism>
<keyword evidence="1" id="KW-0677">Repeat</keyword>
<dbReference type="Proteomes" id="UP000789342">
    <property type="component" value="Unassembled WGS sequence"/>
</dbReference>
<keyword evidence="2" id="KW-0812">Transmembrane</keyword>
<gene>
    <name evidence="3" type="ORF">AMORRO_LOCUS4483</name>
</gene>
<reference evidence="3" key="1">
    <citation type="submission" date="2021-06" db="EMBL/GenBank/DDBJ databases">
        <authorList>
            <person name="Kallberg Y."/>
            <person name="Tangrot J."/>
            <person name="Rosling A."/>
        </authorList>
    </citation>
    <scope>NUCLEOTIDE SEQUENCE</scope>
    <source>
        <strain evidence="3">CL551</strain>
    </source>
</reference>
<dbReference type="InterPro" id="IPR024862">
    <property type="entry name" value="TRPV"/>
</dbReference>
<dbReference type="InterPro" id="IPR036322">
    <property type="entry name" value="WD40_repeat_dom_sf"/>
</dbReference>
<dbReference type="GO" id="GO:0005216">
    <property type="term" value="F:monoatomic ion channel activity"/>
    <property type="evidence" value="ECO:0007669"/>
    <property type="project" value="InterPro"/>
</dbReference>
<keyword evidence="2" id="KW-0472">Membrane</keyword>
<feature type="transmembrane region" description="Helical" evidence="2">
    <location>
        <begin position="813"/>
        <end position="833"/>
    </location>
</feature>
<evidence type="ECO:0000313" key="4">
    <source>
        <dbReference type="Proteomes" id="UP000789342"/>
    </source>
</evidence>
<feature type="transmembrane region" description="Helical" evidence="2">
    <location>
        <begin position="840"/>
        <end position="859"/>
    </location>
</feature>
<dbReference type="GO" id="GO:0005886">
    <property type="term" value="C:plasma membrane"/>
    <property type="evidence" value="ECO:0007669"/>
    <property type="project" value="TreeGrafter"/>
</dbReference>
<feature type="transmembrane region" description="Helical" evidence="2">
    <location>
        <begin position="910"/>
        <end position="931"/>
    </location>
</feature>
<accession>A0A9N9AF92</accession>
<feature type="transmembrane region" description="Helical" evidence="2">
    <location>
        <begin position="775"/>
        <end position="793"/>
    </location>
</feature>
<evidence type="ECO:0000313" key="3">
    <source>
        <dbReference type="EMBL" id="CAG8526929.1"/>
    </source>
</evidence>
<protein>
    <submittedName>
        <fullName evidence="3">16753_t:CDS:1</fullName>
    </submittedName>
</protein>
<comment type="caution">
    <text evidence="3">The sequence shown here is derived from an EMBL/GenBank/DDBJ whole genome shotgun (WGS) entry which is preliminary data.</text>
</comment>
<evidence type="ECO:0000256" key="1">
    <source>
        <dbReference type="ARBA" id="ARBA00022737"/>
    </source>
</evidence>
<keyword evidence="4" id="KW-1185">Reference proteome</keyword>
<dbReference type="PANTHER" id="PTHR10582:SF2">
    <property type="entry name" value="INACTIVE"/>
    <property type="match status" value="1"/>
</dbReference>
<feature type="transmembrane region" description="Helical" evidence="2">
    <location>
        <begin position="742"/>
        <end position="763"/>
    </location>
</feature>
<dbReference type="EMBL" id="CAJVPV010002472">
    <property type="protein sequence ID" value="CAG8526929.1"/>
    <property type="molecule type" value="Genomic_DNA"/>
</dbReference>
<keyword evidence="2" id="KW-1133">Transmembrane helix</keyword>
<proteinExistence type="predicted"/>
<dbReference type="AlphaFoldDB" id="A0A9N9AF92"/>
<dbReference type="SUPFAM" id="SSF50978">
    <property type="entry name" value="WD40 repeat-like"/>
    <property type="match status" value="1"/>
</dbReference>
<evidence type="ECO:0000256" key="2">
    <source>
        <dbReference type="SAM" id="Phobius"/>
    </source>
</evidence>
<feature type="transmembrane region" description="Helical" evidence="2">
    <location>
        <begin position="709"/>
        <end position="730"/>
    </location>
</feature>